<dbReference type="Gene3D" id="3.30.420.40">
    <property type="match status" value="2"/>
</dbReference>
<dbReference type="PANTHER" id="PTHR11735:SF11">
    <property type="entry name" value="TRNA THREONYLCARBAMOYLADENOSINE BIOSYNTHESIS PROTEIN TSAB"/>
    <property type="match status" value="1"/>
</dbReference>
<dbReference type="GO" id="GO:0005829">
    <property type="term" value="C:cytosol"/>
    <property type="evidence" value="ECO:0007669"/>
    <property type="project" value="TreeGrafter"/>
</dbReference>
<reference evidence="2" key="1">
    <citation type="submission" date="2020-05" db="EMBL/GenBank/DDBJ databases">
        <authorList>
            <person name="Chiriac C."/>
            <person name="Salcher M."/>
            <person name="Ghai R."/>
            <person name="Kavagutti S V."/>
        </authorList>
    </citation>
    <scope>NUCLEOTIDE SEQUENCE</scope>
</reference>
<feature type="domain" description="Gcp-like" evidence="1">
    <location>
        <begin position="32"/>
        <end position="244"/>
    </location>
</feature>
<dbReference type="EMBL" id="CAFBPN010000052">
    <property type="protein sequence ID" value="CAB5023467.1"/>
    <property type="molecule type" value="Genomic_DNA"/>
</dbReference>
<evidence type="ECO:0000313" key="3">
    <source>
        <dbReference type="EMBL" id="CAB5067347.1"/>
    </source>
</evidence>
<organism evidence="2">
    <name type="scientific">freshwater metagenome</name>
    <dbReference type="NCBI Taxonomy" id="449393"/>
    <lineage>
        <taxon>unclassified sequences</taxon>
        <taxon>metagenomes</taxon>
        <taxon>ecological metagenomes</taxon>
    </lineage>
</organism>
<dbReference type="InterPro" id="IPR022496">
    <property type="entry name" value="T6A_TsaB"/>
</dbReference>
<gene>
    <name evidence="2" type="ORF">UFOPK4098_00996</name>
    <name evidence="3" type="ORF">UFOPK4347_01453</name>
</gene>
<dbReference type="EMBL" id="CAFBQU010000054">
    <property type="protein sequence ID" value="CAB5067347.1"/>
    <property type="molecule type" value="Genomic_DNA"/>
</dbReference>
<dbReference type="GO" id="GO:0002949">
    <property type="term" value="P:tRNA threonylcarbamoyladenosine modification"/>
    <property type="evidence" value="ECO:0007669"/>
    <property type="project" value="InterPro"/>
</dbReference>
<dbReference type="Pfam" id="PF00814">
    <property type="entry name" value="TsaD"/>
    <property type="match status" value="1"/>
</dbReference>
<sequence length="247" mass="26775">MKILGIDTSSEQVSVAVGDDESISASFQLASDRRHVESLIPAIELLLRNIGISIHELSAIAVDLGPGLFTGMRVGITTASTLSDIAELPLIGLDSLQVLAHGVERVALQELDDAEIVVPILDARRNQVYWSMHRIDHSSGGALEEIREPRVGEVEELIEDLLDRSQRSVVLGTGAVKYIESLIEIPDLALLGERSGVRHFAFNAHLPHASTLVSLAAKKYAAGRLEGSPIAPIYLRAPDAEIQWLTR</sequence>
<proteinExistence type="predicted"/>
<protein>
    <submittedName>
        <fullName evidence="2">Unannotated protein</fullName>
    </submittedName>
</protein>
<dbReference type="InterPro" id="IPR000905">
    <property type="entry name" value="Gcp-like_dom"/>
</dbReference>
<dbReference type="SUPFAM" id="SSF53067">
    <property type="entry name" value="Actin-like ATPase domain"/>
    <property type="match status" value="2"/>
</dbReference>
<dbReference type="NCBIfam" id="TIGR03725">
    <property type="entry name" value="T6A_YeaZ"/>
    <property type="match status" value="1"/>
</dbReference>
<evidence type="ECO:0000313" key="2">
    <source>
        <dbReference type="EMBL" id="CAB5023467.1"/>
    </source>
</evidence>
<dbReference type="PANTHER" id="PTHR11735">
    <property type="entry name" value="TRNA N6-ADENOSINE THREONYLCARBAMOYLTRANSFERASE"/>
    <property type="match status" value="1"/>
</dbReference>
<accession>A0A6J7R0D8</accession>
<dbReference type="AlphaFoldDB" id="A0A6J7R0D8"/>
<dbReference type="InterPro" id="IPR043129">
    <property type="entry name" value="ATPase_NBD"/>
</dbReference>
<evidence type="ECO:0000259" key="1">
    <source>
        <dbReference type="Pfam" id="PF00814"/>
    </source>
</evidence>
<dbReference type="CDD" id="cd24032">
    <property type="entry name" value="ASKHA_NBD_TsaB"/>
    <property type="match status" value="1"/>
</dbReference>
<name>A0A6J7R0D8_9ZZZZ</name>